<dbReference type="AlphaFoldDB" id="A0A4R2EAP5"/>
<dbReference type="EMBL" id="SLWB01000011">
    <property type="protein sequence ID" value="TCN65373.1"/>
    <property type="molecule type" value="Genomic_DNA"/>
</dbReference>
<evidence type="ECO:0008006" key="3">
    <source>
        <dbReference type="Google" id="ProtNLM"/>
    </source>
</evidence>
<dbReference type="SUPFAM" id="SSF56935">
    <property type="entry name" value="Porins"/>
    <property type="match status" value="1"/>
</dbReference>
<name>A0A4R2EAP5_9BACT</name>
<accession>A0A4R2EAP5</accession>
<sequence length="408" mass="45292">MVKRFILAATAAVSAFSAIGQSDDIKVKISGFVKADYWIDTRKNTDGVDGLFCYYPLAPEYDANGKDLNEQPTANLTALSTRLRFNISGPDVFGAKANAIIEADFTGTTEVALLRLRLANLNLSWPKSTLLIGQAWHPFSIPQFLPRTLSLNTGAPFQCFNRNPQITYTYSIGPGFKVLGSLNYQSSYESLGPNGKSSIYLRNAIIPNLDFQMSKTFGKSTIGVAYDFKMLRPTIYNVAADGKKYQNNNTVKSNSFLGYYNYTSEKLFVIAKQLWGQNLTEFLMQGGYGVSSTNPTTGIQEYAPSKGTSTLINFCYGTKYRIGGTLGYLCNNGFTENVSKIYGRAENLKEMIRIAPNVMYVSKNFQLGIEGEFNRAYWGNVDYNSKGNVVNAKAVNGFRFLTSLQYNF</sequence>
<comment type="caution">
    <text evidence="1">The sequence shown here is derived from an EMBL/GenBank/DDBJ whole genome shotgun (WGS) entry which is preliminary data.</text>
</comment>
<dbReference type="OrthoDB" id="9802177at2"/>
<dbReference type="Proteomes" id="UP000294830">
    <property type="component" value="Unassembled WGS sequence"/>
</dbReference>
<organism evidence="1 2">
    <name type="scientific">Acetobacteroides hydrogenigenes</name>
    <dbReference type="NCBI Taxonomy" id="979970"/>
    <lineage>
        <taxon>Bacteria</taxon>
        <taxon>Pseudomonadati</taxon>
        <taxon>Bacteroidota</taxon>
        <taxon>Bacteroidia</taxon>
        <taxon>Bacteroidales</taxon>
        <taxon>Rikenellaceae</taxon>
        <taxon>Acetobacteroides</taxon>
    </lineage>
</organism>
<reference evidence="1 2" key="1">
    <citation type="submission" date="2019-03" db="EMBL/GenBank/DDBJ databases">
        <title>Genomic Encyclopedia of Archaeal and Bacterial Type Strains, Phase II (KMG-II): from individual species to whole genera.</title>
        <authorList>
            <person name="Goeker M."/>
        </authorList>
    </citation>
    <scope>NUCLEOTIDE SEQUENCE [LARGE SCALE GENOMIC DNA]</scope>
    <source>
        <strain evidence="1 2">RL-C</strain>
    </source>
</reference>
<evidence type="ECO:0000313" key="2">
    <source>
        <dbReference type="Proteomes" id="UP000294830"/>
    </source>
</evidence>
<evidence type="ECO:0000313" key="1">
    <source>
        <dbReference type="EMBL" id="TCN65373.1"/>
    </source>
</evidence>
<dbReference type="RefSeq" id="WP_131839754.1">
    <property type="nucleotide sequence ID" value="NZ_SLWB01000011.1"/>
</dbReference>
<proteinExistence type="predicted"/>
<protein>
    <recommendedName>
        <fullName evidence="3">Porin</fullName>
    </recommendedName>
</protein>
<keyword evidence="2" id="KW-1185">Reference proteome</keyword>
<gene>
    <name evidence="1" type="ORF">CLV25_11152</name>
</gene>